<dbReference type="SUPFAM" id="SSF52540">
    <property type="entry name" value="P-loop containing nucleoside triphosphate hydrolases"/>
    <property type="match status" value="1"/>
</dbReference>
<keyword evidence="3" id="KW-0547">Nucleotide-binding</keyword>
<reference evidence="7" key="1">
    <citation type="submission" date="2013-11" db="EMBL/GenBank/DDBJ databases">
        <authorList>
            <person name="Hoang H.T."/>
            <person name="Killian M.L."/>
            <person name="Madson D.M."/>
            <person name="Arruda P.H.E."/>
            <person name="Sun D."/>
            <person name="Schwartz K.J."/>
            <person name="Yoon K."/>
        </authorList>
    </citation>
    <scope>NUCLEOTIDE SEQUENCE [LARGE SCALE GENOMIC DNA]</scope>
    <source>
        <strain evidence="7">CDK2</strain>
    </source>
</reference>
<dbReference type="PROSITE" id="PS00211">
    <property type="entry name" value="ABC_TRANSPORTER_1"/>
    <property type="match status" value="1"/>
</dbReference>
<dbReference type="Proteomes" id="UP000050535">
    <property type="component" value="Unassembled WGS sequence"/>
</dbReference>
<dbReference type="RefSeq" id="WP_054584101.1">
    <property type="nucleotide sequence ID" value="NZ_LGUC01000001.1"/>
</dbReference>
<dbReference type="InterPro" id="IPR050319">
    <property type="entry name" value="ABC_transp_ATP-bind"/>
</dbReference>
<dbReference type="STRING" id="699431.SY89_02273"/>
<keyword evidence="2" id="KW-0813">Transport</keyword>
<dbReference type="CDD" id="cd03257">
    <property type="entry name" value="ABC_NikE_OppD_transporters"/>
    <property type="match status" value="1"/>
</dbReference>
<evidence type="ECO:0000256" key="1">
    <source>
        <dbReference type="ARBA" id="ARBA00005417"/>
    </source>
</evidence>
<dbReference type="AlphaFoldDB" id="A0A0P7GQQ2"/>
<protein>
    <submittedName>
        <fullName evidence="6">Trehalose/maltose import ATP-binding protein MalK</fullName>
        <ecNumber evidence="6">3.6.3.19</ecNumber>
    </submittedName>
</protein>
<dbReference type="EMBL" id="LGUC01000001">
    <property type="protein sequence ID" value="KPN31526.1"/>
    <property type="molecule type" value="Genomic_DNA"/>
</dbReference>
<dbReference type="InterPro" id="IPR003593">
    <property type="entry name" value="AAA+_ATPase"/>
</dbReference>
<dbReference type="EC" id="3.6.3.19" evidence="6"/>
<dbReference type="SMART" id="SM00382">
    <property type="entry name" value="AAA"/>
    <property type="match status" value="1"/>
</dbReference>
<evidence type="ECO:0000256" key="2">
    <source>
        <dbReference type="ARBA" id="ARBA00022448"/>
    </source>
</evidence>
<feature type="domain" description="ABC transporter" evidence="5">
    <location>
        <begin position="8"/>
        <end position="320"/>
    </location>
</feature>
<name>A0A0P7GQQ2_9EURY</name>
<comment type="similarity">
    <text evidence="1">Belongs to the ABC transporter superfamily.</text>
</comment>
<dbReference type="OrthoDB" id="18209at2157"/>
<dbReference type="PATRIC" id="fig|699431.3.peg.2334"/>
<dbReference type="PROSITE" id="PS50893">
    <property type="entry name" value="ABC_TRANSPORTER_2"/>
    <property type="match status" value="1"/>
</dbReference>
<comment type="caution">
    <text evidence="6">The sequence shown here is derived from an EMBL/GenBank/DDBJ whole genome shotgun (WGS) entry which is preliminary data.</text>
</comment>
<dbReference type="GO" id="GO:0016887">
    <property type="term" value="F:ATP hydrolysis activity"/>
    <property type="evidence" value="ECO:0007669"/>
    <property type="project" value="InterPro"/>
</dbReference>
<evidence type="ECO:0000256" key="4">
    <source>
        <dbReference type="ARBA" id="ARBA00022840"/>
    </source>
</evidence>
<dbReference type="Pfam" id="PF00005">
    <property type="entry name" value="ABC_tran"/>
    <property type="match status" value="1"/>
</dbReference>
<evidence type="ECO:0000259" key="5">
    <source>
        <dbReference type="PROSITE" id="PS50893"/>
    </source>
</evidence>
<dbReference type="NCBIfam" id="TIGR01727">
    <property type="entry name" value="oligo_HPY"/>
    <property type="match status" value="1"/>
</dbReference>
<accession>A0A0P7GQQ2</accession>
<evidence type="ECO:0000313" key="7">
    <source>
        <dbReference type="Proteomes" id="UP000050535"/>
    </source>
</evidence>
<organism evidence="6 7">
    <name type="scientific">Halolamina pelagica</name>
    <dbReference type="NCBI Taxonomy" id="699431"/>
    <lineage>
        <taxon>Archaea</taxon>
        <taxon>Methanobacteriati</taxon>
        <taxon>Methanobacteriota</taxon>
        <taxon>Stenosarchaea group</taxon>
        <taxon>Halobacteria</taxon>
        <taxon>Halobacteriales</taxon>
        <taxon>Haloferacaceae</taxon>
    </lineage>
</organism>
<dbReference type="PANTHER" id="PTHR43776">
    <property type="entry name" value="TRANSPORT ATP-BINDING PROTEIN"/>
    <property type="match status" value="1"/>
</dbReference>
<dbReference type="GO" id="GO:0005524">
    <property type="term" value="F:ATP binding"/>
    <property type="evidence" value="ECO:0007669"/>
    <property type="project" value="UniProtKB-KW"/>
</dbReference>
<evidence type="ECO:0000313" key="6">
    <source>
        <dbReference type="EMBL" id="KPN31526.1"/>
    </source>
</evidence>
<dbReference type="Pfam" id="PF08352">
    <property type="entry name" value="oligo_HPY"/>
    <property type="match status" value="1"/>
</dbReference>
<keyword evidence="7" id="KW-1185">Reference proteome</keyword>
<dbReference type="Gene3D" id="3.40.50.300">
    <property type="entry name" value="P-loop containing nucleotide triphosphate hydrolases"/>
    <property type="match status" value="1"/>
</dbReference>
<dbReference type="InterPro" id="IPR017871">
    <property type="entry name" value="ABC_transporter-like_CS"/>
</dbReference>
<sequence length="504" mass="55064">MSEAEPFLEVRDLKKYYDDGGLFGGDPVKAVDGVSFDIREGETLGLVGESGCGKTTLGRTILNLETATEGEVLADDTDVTSISGRELRRWQSHAQMVFQDPDASLNDRMTVGEIIREPLDAHDWPNLAVAVAGDREVAGKRVHRAEGDERPDLTVDADGSVTVREGAPLSTDDLTVDADGGRVDVTLQKHAAEMREDRVRSLLEQVGLREEHFYRYPHQFSGGQSQRVGIARALALEPRFLVLDEPVSALDVSVQARIINLLEDLQAELGLTFLFIAHDLSVVRHIADRVAVMYLGEVMELGPTEQVFTDPAHPYTESLLSAIPGSMVETGERITLRGTPPSPRDPPSGCRFSSRCPAKICPDEYSVTGEHWEALDQLQSVFRARSNAEKGIVDVVKERLGIQDVSTVDELLLELFDAERDGDGGITIDMADDAAAVVYEAAELARAGDEAGAAERLDDAFGSVCSEEHPDANDVGAGRTSRCLRHREAYEDPGPVIEQRYRSD</sequence>
<dbReference type="InterPro" id="IPR013563">
    <property type="entry name" value="Oligopep_ABC_C"/>
</dbReference>
<dbReference type="PANTHER" id="PTHR43776:SF7">
    <property type="entry name" value="D,D-DIPEPTIDE TRANSPORT ATP-BINDING PROTEIN DDPF-RELATED"/>
    <property type="match status" value="1"/>
</dbReference>
<evidence type="ECO:0000256" key="3">
    <source>
        <dbReference type="ARBA" id="ARBA00022741"/>
    </source>
</evidence>
<dbReference type="InterPro" id="IPR027417">
    <property type="entry name" value="P-loop_NTPase"/>
</dbReference>
<keyword evidence="4 6" id="KW-0067">ATP-binding</keyword>
<keyword evidence="6" id="KW-0378">Hydrolase</keyword>
<dbReference type="GO" id="GO:0015833">
    <property type="term" value="P:peptide transport"/>
    <property type="evidence" value="ECO:0007669"/>
    <property type="project" value="InterPro"/>
</dbReference>
<gene>
    <name evidence="6" type="primary">malK_17</name>
    <name evidence="6" type="ORF">SY89_02273</name>
</gene>
<dbReference type="GO" id="GO:0055085">
    <property type="term" value="P:transmembrane transport"/>
    <property type="evidence" value="ECO:0007669"/>
    <property type="project" value="UniProtKB-ARBA"/>
</dbReference>
<proteinExistence type="inferred from homology"/>
<dbReference type="InterPro" id="IPR003439">
    <property type="entry name" value="ABC_transporter-like_ATP-bd"/>
</dbReference>